<dbReference type="SMART" id="SM00736">
    <property type="entry name" value="CADG"/>
    <property type="match status" value="1"/>
</dbReference>
<evidence type="ECO:0000256" key="4">
    <source>
        <dbReference type="SAM" id="MobiDB-lite"/>
    </source>
</evidence>
<dbReference type="SUPFAM" id="SSF49313">
    <property type="entry name" value="Cadherin-like"/>
    <property type="match status" value="1"/>
</dbReference>
<dbReference type="PROSITE" id="PS00330">
    <property type="entry name" value="HEMOLYSIN_CALCIUM"/>
    <property type="match status" value="5"/>
</dbReference>
<dbReference type="InterPro" id="IPR001343">
    <property type="entry name" value="Hemolysn_Ca-bd"/>
</dbReference>
<dbReference type="InterPro" id="IPR006644">
    <property type="entry name" value="Cadg"/>
</dbReference>
<dbReference type="InterPro" id="IPR018511">
    <property type="entry name" value="Hemolysin-typ_Ca-bd_CS"/>
</dbReference>
<dbReference type="PANTHER" id="PTHR38340">
    <property type="entry name" value="S-LAYER PROTEIN"/>
    <property type="match status" value="1"/>
</dbReference>
<reference evidence="6" key="1">
    <citation type="submission" date="2020-11" db="EMBL/GenBank/DDBJ databases">
        <title>Bacterial whole genome sequence for Caenimonas sp. DR4.4.</title>
        <authorList>
            <person name="Le V."/>
            <person name="Ko S.-R."/>
            <person name="Ahn C.-Y."/>
            <person name="Oh H.-M."/>
        </authorList>
    </citation>
    <scope>NUCLEOTIDE SEQUENCE</scope>
    <source>
        <strain evidence="6">DR4.4</strain>
    </source>
</reference>
<dbReference type="InterPro" id="IPR050557">
    <property type="entry name" value="RTX_toxin/Mannuronan_C5-epim"/>
</dbReference>
<name>A0A931H4N5_9BURK</name>
<dbReference type="Gene3D" id="2.150.10.10">
    <property type="entry name" value="Serralysin-like metalloprotease, C-terminal"/>
    <property type="match status" value="6"/>
</dbReference>
<dbReference type="InterPro" id="IPR011049">
    <property type="entry name" value="Serralysin-like_metalloprot_C"/>
</dbReference>
<dbReference type="Pfam" id="PF00353">
    <property type="entry name" value="HemolysinCabind"/>
    <property type="match status" value="7"/>
</dbReference>
<sequence length="1395" mass="143283">MDWVRPKDPLTLDLDNDGIEATAISPTHPVLFDHNADGVKTATGWISADDGLVVVDLNGNGLIDSGRELFGDNTLLPNGHAASNGFQAIAQYDANADGKIDAADAAFTQLRIWQDANQDGVSQAAELKSLAQLGIASINVAGVASTIQLGNGNSQPWSGSFTRINGSTGASGTPKLSGSLLLASNNFYREFTDDPVPTGAAMAVPQMGGSGWVRDLREAMSLGTDKAQALQDITSRFATATTRAAQMALVDDLISAWGDSTGKMVHSVGTYSVSEQDGMWVTRDFDNSPENAFGSIVDIDLPGMRETVFDPIGGAMVTRFTAEGVAFLHKLNALEAFNGDKFIRIPIPTGDGSGGQSTGGSGGGSGTAGPPTYLVTISPAQVNLLNESYDALRESVYASLALQTRLTPYLDSVGLVIDEQGLSFDTTTMVALLDTAHTANARDALFDLADLNKYAQPTLLAVDFDGMGTMRSWTDALPVDSSIRSELAAAHVLLGANTATSPANDAWLGDAANNAIAGGAGDDVLDGGAGNDSIQGGTGDDVLAGGTGNDILSGEYTNVFNGWFGGAGNDSYVFGRGDGQDTVYDFDTTPDAVDRIVFKPGIAPADVLATRVGDSLHLQVTGTADSIDVKNFFAGDGAAGWAIEQVQFADGTTWSVADVRTLVLTGGDAADTLIGFGTDDILTGNAGNDSLYGLGGNDTLLGGNGADVIEGDTLWVGGGNDLLVGGNGADTLFGAAGDDTLDGAPGNDLLAGELVNTVNGWYRGAGNDTYLFGRGDGQDTVYDFDTTAGVTDAIVFKAGVLPADVQVLRTGDSLLLKINGTSDQVQVMSFFAGDAAAGWAVEQVRFTDAPATVWSIADIKSKSMSGTAGNDNLQGTAGADEMWGESGNDLIGGSAGNDTLHGGDGSDNLDGSLNDDLLFGDAGNDTLQGGPGNDTMDGGAGNDVLAGASANTFQGWFDGAGNDTYRLGRGSGQDIVYDVDSTAGNLDTIVLAGGVLPADVRFTRSSNDLFVSIAGTPDRMQVVNHFAAGWSVEQIRFTDAPSVVLSQADVLDAAANGGKIVTNHAPTAVGTLAGWQAVANVAASYTVPAGAFNDVDAGDTRSYSASLSSGAALPTWLKFDTVTHAFSGTPTLNDGGDLLLTVKLTDSGGLTASQTLALHLNADLTLTGTSAADTLVGGPGNDTLNGLAGGDTMRGAAGDDTYYVDHAKDVVTELAGQGMDTVITALGYTLPANVERLVLMGTSAVNGVGNALDNSLTGNSAANSLQGGLGSDTYWVSRGSASDTIVENDATAGNKDVARFGSNIAYDQLWFQQSRKDLIVSIIGTNDKLTVPNWFAGTAYHVEQFVAGDGKVLLDGQVQHLVQAMAAYSPPPLGQLTLSPSVELALVPAFNADWH</sequence>
<organism evidence="6 7">
    <name type="scientific">Caenimonas aquaedulcis</name>
    <dbReference type="NCBI Taxonomy" id="2793270"/>
    <lineage>
        <taxon>Bacteria</taxon>
        <taxon>Pseudomonadati</taxon>
        <taxon>Pseudomonadota</taxon>
        <taxon>Betaproteobacteria</taxon>
        <taxon>Burkholderiales</taxon>
        <taxon>Comamonadaceae</taxon>
        <taxon>Caenimonas</taxon>
    </lineage>
</organism>
<comment type="caution">
    <text evidence="6">The sequence shown here is derived from an EMBL/GenBank/DDBJ whole genome shotgun (WGS) entry which is preliminary data.</text>
</comment>
<dbReference type="Proteomes" id="UP000651050">
    <property type="component" value="Unassembled WGS sequence"/>
</dbReference>
<dbReference type="SUPFAM" id="SSF51120">
    <property type="entry name" value="beta-Roll"/>
    <property type="match status" value="5"/>
</dbReference>
<dbReference type="Pfam" id="PF06594">
    <property type="entry name" value="HCBP_related"/>
    <property type="match status" value="3"/>
</dbReference>
<dbReference type="RefSeq" id="WP_196986405.1">
    <property type="nucleotide sequence ID" value="NZ_JADWYS010000001.1"/>
</dbReference>
<evidence type="ECO:0000259" key="5">
    <source>
        <dbReference type="SMART" id="SM00736"/>
    </source>
</evidence>
<feature type="compositionally biased region" description="Gly residues" evidence="4">
    <location>
        <begin position="351"/>
        <end position="367"/>
    </location>
</feature>
<protein>
    <submittedName>
        <fullName evidence="6">RTX toxin</fullName>
    </submittedName>
</protein>
<evidence type="ECO:0000313" key="7">
    <source>
        <dbReference type="Proteomes" id="UP000651050"/>
    </source>
</evidence>
<dbReference type="InterPro" id="IPR015919">
    <property type="entry name" value="Cadherin-like_sf"/>
</dbReference>
<evidence type="ECO:0000313" key="6">
    <source>
        <dbReference type="EMBL" id="MBG9388551.1"/>
    </source>
</evidence>
<feature type="compositionally biased region" description="Polar residues" evidence="4">
    <location>
        <begin position="865"/>
        <end position="875"/>
    </location>
</feature>
<keyword evidence="2" id="KW-0964">Secreted</keyword>
<feature type="region of interest" description="Disordered" evidence="4">
    <location>
        <begin position="348"/>
        <end position="370"/>
    </location>
</feature>
<dbReference type="Pfam" id="PF05345">
    <property type="entry name" value="He_PIG"/>
    <property type="match status" value="1"/>
</dbReference>
<keyword evidence="7" id="KW-1185">Reference proteome</keyword>
<proteinExistence type="predicted"/>
<feature type="region of interest" description="Disordered" evidence="4">
    <location>
        <begin position="865"/>
        <end position="907"/>
    </location>
</feature>
<gene>
    <name evidence="6" type="ORF">I5803_11020</name>
</gene>
<dbReference type="GO" id="GO:0005509">
    <property type="term" value="F:calcium ion binding"/>
    <property type="evidence" value="ECO:0007669"/>
    <property type="project" value="InterPro"/>
</dbReference>
<evidence type="ECO:0000256" key="1">
    <source>
        <dbReference type="ARBA" id="ARBA00004613"/>
    </source>
</evidence>
<keyword evidence="3" id="KW-0106">Calcium</keyword>
<dbReference type="EMBL" id="JADWYS010000001">
    <property type="protein sequence ID" value="MBG9388551.1"/>
    <property type="molecule type" value="Genomic_DNA"/>
</dbReference>
<dbReference type="GO" id="GO:0016020">
    <property type="term" value="C:membrane"/>
    <property type="evidence" value="ECO:0007669"/>
    <property type="project" value="InterPro"/>
</dbReference>
<dbReference type="InterPro" id="IPR013783">
    <property type="entry name" value="Ig-like_fold"/>
</dbReference>
<comment type="subcellular location">
    <subcellularLocation>
        <location evidence="1">Secreted</location>
    </subcellularLocation>
</comment>
<dbReference type="Gene3D" id="2.60.40.10">
    <property type="entry name" value="Immunoglobulins"/>
    <property type="match status" value="1"/>
</dbReference>
<feature type="region of interest" description="Disordered" evidence="4">
    <location>
        <begin position="920"/>
        <end position="941"/>
    </location>
</feature>
<dbReference type="PANTHER" id="PTHR38340:SF1">
    <property type="entry name" value="S-LAYER PROTEIN"/>
    <property type="match status" value="1"/>
</dbReference>
<dbReference type="GO" id="GO:0005576">
    <property type="term" value="C:extracellular region"/>
    <property type="evidence" value="ECO:0007669"/>
    <property type="project" value="UniProtKB-SubCell"/>
</dbReference>
<evidence type="ECO:0000256" key="3">
    <source>
        <dbReference type="ARBA" id="ARBA00022837"/>
    </source>
</evidence>
<evidence type="ECO:0000256" key="2">
    <source>
        <dbReference type="ARBA" id="ARBA00022525"/>
    </source>
</evidence>
<dbReference type="PRINTS" id="PR00313">
    <property type="entry name" value="CABNDNGRPT"/>
</dbReference>
<dbReference type="InterPro" id="IPR010566">
    <property type="entry name" value="Haemolys_ca-bd"/>
</dbReference>
<feature type="domain" description="Dystroglycan-type cadherin-like" evidence="5">
    <location>
        <begin position="1067"/>
        <end position="1167"/>
    </location>
</feature>
<accession>A0A931H4N5</accession>